<accession>E1F6Q9</accession>
<dbReference type="InterPro" id="IPR052798">
    <property type="entry name" value="Giardia_VSA"/>
</dbReference>
<dbReference type="PANTHER" id="PTHR23275">
    <property type="entry name" value="CABRIOLET.-RELATED"/>
    <property type="match status" value="1"/>
</dbReference>
<dbReference type="Proteomes" id="UP000008974">
    <property type="component" value="Unassembled WGS sequence"/>
</dbReference>
<dbReference type="SUPFAM" id="SSF57184">
    <property type="entry name" value="Growth factor receptor domain"/>
    <property type="match status" value="1"/>
</dbReference>
<evidence type="ECO:0000256" key="1">
    <source>
        <dbReference type="SAM" id="MobiDB-lite"/>
    </source>
</evidence>
<gene>
    <name evidence="2" type="ORF">GLP15_2464</name>
</gene>
<feature type="compositionally biased region" description="Low complexity" evidence="1">
    <location>
        <begin position="394"/>
        <end position="410"/>
    </location>
</feature>
<dbReference type="CDD" id="cd00064">
    <property type="entry name" value="FU"/>
    <property type="match status" value="1"/>
</dbReference>
<dbReference type="AlphaFoldDB" id="E1F6Q9"/>
<evidence type="ECO:0000313" key="2">
    <source>
        <dbReference type="EMBL" id="EFO61831.1"/>
    </source>
</evidence>
<reference evidence="2 3" key="1">
    <citation type="journal article" date="2010" name="BMC Genomics">
        <title>Genome analysis and comparative genomics of a Giardia intestinalis assemblage E isolate.</title>
        <authorList>
            <person name="Jerlstrom-Hultqvist J."/>
            <person name="Franzen O."/>
            <person name="Ankarklev J."/>
            <person name="Xu F."/>
            <person name="Nohynkova E."/>
            <person name="Andersson J.O."/>
            <person name="Svard S.G."/>
            <person name="Andersson B."/>
        </authorList>
    </citation>
    <scope>NUCLEOTIDE SEQUENCE [LARGE SCALE GENOMIC DNA]</scope>
    <source>
        <strain evidence="2 3">P15</strain>
    </source>
</reference>
<dbReference type="Gene3D" id="2.10.220.10">
    <property type="entry name" value="Hormone Receptor, Insulin-like Growth Factor Receptor 1, Chain A, domain 2"/>
    <property type="match status" value="1"/>
</dbReference>
<dbReference type="InterPro" id="IPR006212">
    <property type="entry name" value="Furin_repeat"/>
</dbReference>
<dbReference type="Pfam" id="PF03302">
    <property type="entry name" value="VSP"/>
    <property type="match status" value="1"/>
</dbReference>
<sequence>MLVGLLLICITVLAKYNGRDACKLKTGVCDGPLTTAGCATCTEAGVGQTCLTCTAPSHKVRPDEKGCIAACPEGVSTDVDGFCECKNGYQPSASGETCELDACNTPNCKTCDNPKTDREVCTECNDGNYLTPTSQCVPDCTAIKGYYGDTDKKCKKCHDTCAECVGPADSQCSACPAGKSLEYGNSIYPNNGGTCGDACKTTGGSTGCKVCGSTIGEALYCSQCNNNNQAPLNGNCAANARTRFCTKMGTGACTQCAADYFLKDGGCYETISSPVSRSVVAHREGHARHVPMDCRHKMETVPSLHVILLVLRAALPVLQARVRRVPLATTRRTVAIPLLGHARGAQRRSLAASSALRHLLVQSYAWSQRQAPVEAPTRMPSPQAPSQASLWPLSSSSGASSASSAGGSSAEGRCRCTLR</sequence>
<proteinExistence type="predicted"/>
<evidence type="ECO:0000313" key="3">
    <source>
        <dbReference type="Proteomes" id="UP000008974"/>
    </source>
</evidence>
<name>E1F6Q9_GIAIA</name>
<organism evidence="2 3">
    <name type="scientific">Giardia intestinalis (strain P15)</name>
    <name type="common">Giardia lamblia</name>
    <dbReference type="NCBI Taxonomy" id="658858"/>
    <lineage>
        <taxon>Eukaryota</taxon>
        <taxon>Metamonada</taxon>
        <taxon>Diplomonadida</taxon>
        <taxon>Hexamitidae</taxon>
        <taxon>Giardiinae</taxon>
        <taxon>Giardia</taxon>
    </lineage>
</organism>
<dbReference type="InterPro" id="IPR009030">
    <property type="entry name" value="Growth_fac_rcpt_cys_sf"/>
</dbReference>
<dbReference type="InterPro" id="IPR005127">
    <property type="entry name" value="Giardia_VSP"/>
</dbReference>
<dbReference type="STRING" id="658858.E1F6Q9"/>
<feature type="compositionally biased region" description="Polar residues" evidence="1">
    <location>
        <begin position="384"/>
        <end position="393"/>
    </location>
</feature>
<dbReference type="SMART" id="SM00261">
    <property type="entry name" value="FU"/>
    <property type="match status" value="3"/>
</dbReference>
<dbReference type="VEuPathDB" id="GiardiaDB:GLP15_2464"/>
<feature type="region of interest" description="Disordered" evidence="1">
    <location>
        <begin position="372"/>
        <end position="419"/>
    </location>
</feature>
<dbReference type="PANTHER" id="PTHR23275:SF100">
    <property type="entry name" value="EGF-LIKE DOMAIN-CONTAINING PROTEIN"/>
    <property type="match status" value="1"/>
</dbReference>
<dbReference type="EMBL" id="ACVC01000208">
    <property type="protein sequence ID" value="EFO61831.1"/>
    <property type="molecule type" value="Genomic_DNA"/>
</dbReference>
<comment type="caution">
    <text evidence="2">The sequence shown here is derived from an EMBL/GenBank/DDBJ whole genome shotgun (WGS) entry which is preliminary data.</text>
</comment>
<protein>
    <submittedName>
        <fullName evidence="2">VSP with INR</fullName>
    </submittedName>
</protein>